<protein>
    <submittedName>
        <fullName evidence="3">Ribosomal subunit interface protein</fullName>
    </submittedName>
</protein>
<feature type="coiled-coil region" evidence="2">
    <location>
        <begin position="73"/>
        <end position="107"/>
    </location>
</feature>
<keyword evidence="1" id="KW-0810">Translation regulation</keyword>
<dbReference type="Gene3D" id="3.30.160.100">
    <property type="entry name" value="Ribosome hibernation promotion factor-like"/>
    <property type="match status" value="1"/>
</dbReference>
<dbReference type="GO" id="GO:0022627">
    <property type="term" value="C:cytosolic small ribosomal subunit"/>
    <property type="evidence" value="ECO:0007669"/>
    <property type="project" value="TreeGrafter"/>
</dbReference>
<evidence type="ECO:0000313" key="3">
    <source>
        <dbReference type="EMBL" id="OGZ03730.1"/>
    </source>
</evidence>
<dbReference type="PANTHER" id="PTHR33231">
    <property type="entry name" value="30S RIBOSOMAL PROTEIN"/>
    <property type="match status" value="1"/>
</dbReference>
<organism evidence="3 4">
    <name type="scientific">Candidatus Lloydbacteria bacterium RIFCSPHIGHO2_01_FULL_41_20</name>
    <dbReference type="NCBI Taxonomy" id="1798657"/>
    <lineage>
        <taxon>Bacteria</taxon>
        <taxon>Candidatus Lloydiibacteriota</taxon>
    </lineage>
</organism>
<dbReference type="InterPro" id="IPR050574">
    <property type="entry name" value="HPF/YfiA_ribosome-assoc"/>
</dbReference>
<evidence type="ECO:0000256" key="2">
    <source>
        <dbReference type="SAM" id="Coils"/>
    </source>
</evidence>
<evidence type="ECO:0000256" key="1">
    <source>
        <dbReference type="ARBA" id="ARBA00022845"/>
    </source>
</evidence>
<dbReference type="Pfam" id="PF02482">
    <property type="entry name" value="Ribosomal_S30AE"/>
    <property type="match status" value="1"/>
</dbReference>
<dbReference type="CDD" id="cd00552">
    <property type="entry name" value="RaiA"/>
    <property type="match status" value="1"/>
</dbReference>
<dbReference type="AlphaFoldDB" id="A0A1G2CSK4"/>
<sequence length="138" mass="16163">MNIKIQATNLELTSAIKQYVEKRLAPLERLLGAGNTSVRVEVEVGKISRHHKQGEVFMAEINIYSPIQDFRVVSEQEDLYTAIDDAKEEIEREIVSYKDKKRTLFRRGAVIVKDIIKGFGKFKWKRFTRLPRMPRRKN</sequence>
<evidence type="ECO:0000313" key="4">
    <source>
        <dbReference type="Proteomes" id="UP000178841"/>
    </source>
</evidence>
<gene>
    <name evidence="3" type="ORF">A2648_02130</name>
</gene>
<accession>A0A1G2CSK4</accession>
<proteinExistence type="predicted"/>
<dbReference type="PANTHER" id="PTHR33231:SF1">
    <property type="entry name" value="30S RIBOSOMAL PROTEIN"/>
    <property type="match status" value="1"/>
</dbReference>
<name>A0A1G2CSK4_9BACT</name>
<dbReference type="GO" id="GO:0043024">
    <property type="term" value="F:ribosomal small subunit binding"/>
    <property type="evidence" value="ECO:0007669"/>
    <property type="project" value="TreeGrafter"/>
</dbReference>
<dbReference type="InterPro" id="IPR036567">
    <property type="entry name" value="RHF-like"/>
</dbReference>
<dbReference type="STRING" id="1798657.A2648_02130"/>
<dbReference type="InterPro" id="IPR003489">
    <property type="entry name" value="RHF/RaiA"/>
</dbReference>
<dbReference type="Proteomes" id="UP000178841">
    <property type="component" value="Unassembled WGS sequence"/>
</dbReference>
<keyword evidence="2" id="KW-0175">Coiled coil</keyword>
<comment type="caution">
    <text evidence="3">The sequence shown here is derived from an EMBL/GenBank/DDBJ whole genome shotgun (WGS) entry which is preliminary data.</text>
</comment>
<dbReference type="SUPFAM" id="SSF69754">
    <property type="entry name" value="Ribosome binding protein Y (YfiA homologue)"/>
    <property type="match status" value="1"/>
</dbReference>
<reference evidence="3 4" key="1">
    <citation type="journal article" date="2016" name="Nat. Commun.">
        <title>Thousands of microbial genomes shed light on interconnected biogeochemical processes in an aquifer system.</title>
        <authorList>
            <person name="Anantharaman K."/>
            <person name="Brown C.T."/>
            <person name="Hug L.A."/>
            <person name="Sharon I."/>
            <person name="Castelle C.J."/>
            <person name="Probst A.J."/>
            <person name="Thomas B.C."/>
            <person name="Singh A."/>
            <person name="Wilkins M.J."/>
            <person name="Karaoz U."/>
            <person name="Brodie E.L."/>
            <person name="Williams K.H."/>
            <person name="Hubbard S.S."/>
            <person name="Banfield J.F."/>
        </authorList>
    </citation>
    <scope>NUCLEOTIDE SEQUENCE [LARGE SCALE GENOMIC DNA]</scope>
</reference>
<dbReference type="NCBIfam" id="TIGR00741">
    <property type="entry name" value="yfiA"/>
    <property type="match status" value="1"/>
</dbReference>
<dbReference type="EMBL" id="MHLH01000015">
    <property type="protein sequence ID" value="OGZ03730.1"/>
    <property type="molecule type" value="Genomic_DNA"/>
</dbReference>
<dbReference type="GO" id="GO:0045900">
    <property type="term" value="P:negative regulation of translational elongation"/>
    <property type="evidence" value="ECO:0007669"/>
    <property type="project" value="TreeGrafter"/>
</dbReference>